<dbReference type="AlphaFoldDB" id="A0A494XI48"/>
<gene>
    <name evidence="1" type="ORF">D7S89_11605</name>
</gene>
<comment type="caution">
    <text evidence="1">The sequence shown here is derived from an EMBL/GenBank/DDBJ whole genome shotgun (WGS) entry which is preliminary data.</text>
</comment>
<dbReference type="InterPro" id="IPR036624">
    <property type="entry name" value="Hcp1-lik_sf"/>
</dbReference>
<evidence type="ECO:0000313" key="2">
    <source>
        <dbReference type="Proteomes" id="UP000280434"/>
    </source>
</evidence>
<organism evidence="1 2">
    <name type="scientific">Trinickia fusca</name>
    <dbReference type="NCBI Taxonomy" id="2419777"/>
    <lineage>
        <taxon>Bacteria</taxon>
        <taxon>Pseudomonadati</taxon>
        <taxon>Pseudomonadota</taxon>
        <taxon>Betaproteobacteria</taxon>
        <taxon>Burkholderiales</taxon>
        <taxon>Burkholderiaceae</taxon>
        <taxon>Trinickia</taxon>
    </lineage>
</organism>
<proteinExistence type="predicted"/>
<name>A0A494XI48_9BURK</name>
<sequence length="160" mass="17776">MVSYEITRTMQVDTITGDSQLKNATGHIDVMAFSFSASKPTDLYGLGLAESGAPWLSPVSVHFRVDSATIQLKLNQLKGTTFKTVTLIHYKTDQSNNPEKFHVVTLTDAQMIDISANEVDGSLTWAYKQLKEEYFKQDTATNQLQSAGTVTFDMQTREVS</sequence>
<keyword evidence="2" id="KW-1185">Reference proteome</keyword>
<dbReference type="SUPFAM" id="SSF141452">
    <property type="entry name" value="Hcp1-like"/>
    <property type="match status" value="1"/>
</dbReference>
<protein>
    <submittedName>
        <fullName evidence="1">Hcp1 family type VI secretion system effector</fullName>
    </submittedName>
</protein>
<reference evidence="1 2" key="1">
    <citation type="submission" date="2018-10" db="EMBL/GenBank/DDBJ databases">
        <title>Paraburkholderia sp. 7MK8-2, isolated from soil.</title>
        <authorList>
            <person name="Gao Z.-H."/>
            <person name="Qiu L.-H."/>
        </authorList>
    </citation>
    <scope>NUCLEOTIDE SEQUENCE [LARGE SCALE GENOMIC DNA]</scope>
    <source>
        <strain evidence="1 2">7MK8-2</strain>
    </source>
</reference>
<dbReference type="Gene3D" id="2.30.110.20">
    <property type="entry name" value="Hcp1-like"/>
    <property type="match status" value="1"/>
</dbReference>
<dbReference type="EMBL" id="RBZV01000003">
    <property type="protein sequence ID" value="RKP49401.1"/>
    <property type="molecule type" value="Genomic_DNA"/>
</dbReference>
<accession>A0A494XI48</accession>
<dbReference type="Pfam" id="PF05638">
    <property type="entry name" value="T6SS_HCP"/>
    <property type="match status" value="1"/>
</dbReference>
<evidence type="ECO:0000313" key="1">
    <source>
        <dbReference type="EMBL" id="RKP49401.1"/>
    </source>
</evidence>
<dbReference type="Proteomes" id="UP000280434">
    <property type="component" value="Unassembled WGS sequence"/>
</dbReference>
<dbReference type="InterPro" id="IPR008514">
    <property type="entry name" value="T6SS_Hcp"/>
</dbReference>
<dbReference type="OrthoDB" id="5674026at2"/>